<evidence type="ECO:0000313" key="2">
    <source>
        <dbReference type="Proteomes" id="UP000652761"/>
    </source>
</evidence>
<comment type="caution">
    <text evidence="1">The sequence shown here is derived from an EMBL/GenBank/DDBJ whole genome shotgun (WGS) entry which is preliminary data.</text>
</comment>
<evidence type="ECO:0000313" key="1">
    <source>
        <dbReference type="EMBL" id="MQM11370.1"/>
    </source>
</evidence>
<accession>A0A843X596</accession>
<dbReference type="AlphaFoldDB" id="A0A843X596"/>
<sequence length="79" mass="8612">MLRRVLVFGWDKFGPLAKQSKKLSSTGERVVAAIFGDVVLGTRFVVCLACSGVVADLYHQQLNSHCVQCELCSLGVCPR</sequence>
<dbReference type="EMBL" id="NMUH01004956">
    <property type="protein sequence ID" value="MQM11370.1"/>
    <property type="molecule type" value="Genomic_DNA"/>
</dbReference>
<reference evidence="1" key="1">
    <citation type="submission" date="2017-07" db="EMBL/GenBank/DDBJ databases">
        <title>Taro Niue Genome Assembly and Annotation.</title>
        <authorList>
            <person name="Atibalentja N."/>
            <person name="Keating K."/>
            <person name="Fields C.J."/>
        </authorList>
    </citation>
    <scope>NUCLEOTIDE SEQUENCE</scope>
    <source>
        <strain evidence="1">Niue_2</strain>
        <tissue evidence="1">Leaf</tissue>
    </source>
</reference>
<proteinExistence type="predicted"/>
<dbReference type="Proteomes" id="UP000652761">
    <property type="component" value="Unassembled WGS sequence"/>
</dbReference>
<organism evidence="1 2">
    <name type="scientific">Colocasia esculenta</name>
    <name type="common">Wild taro</name>
    <name type="synonym">Arum esculentum</name>
    <dbReference type="NCBI Taxonomy" id="4460"/>
    <lineage>
        <taxon>Eukaryota</taxon>
        <taxon>Viridiplantae</taxon>
        <taxon>Streptophyta</taxon>
        <taxon>Embryophyta</taxon>
        <taxon>Tracheophyta</taxon>
        <taxon>Spermatophyta</taxon>
        <taxon>Magnoliopsida</taxon>
        <taxon>Liliopsida</taxon>
        <taxon>Araceae</taxon>
        <taxon>Aroideae</taxon>
        <taxon>Colocasieae</taxon>
        <taxon>Colocasia</taxon>
    </lineage>
</organism>
<gene>
    <name evidence="1" type="ORF">Taro_044276</name>
</gene>
<keyword evidence="2" id="KW-1185">Reference proteome</keyword>
<protein>
    <submittedName>
        <fullName evidence="1">Uncharacterized protein</fullName>
    </submittedName>
</protein>
<name>A0A843X596_COLES</name>